<dbReference type="Pfam" id="PF00803">
    <property type="entry name" value="3A"/>
    <property type="match status" value="1"/>
</dbReference>
<accession>A0A2H4ZLT0</accession>
<protein>
    <recommendedName>
        <fullName evidence="4">Cell-to-cell movement protein</fullName>
    </recommendedName>
</protein>
<evidence type="ECO:0000256" key="2">
    <source>
        <dbReference type="ARBA" id="ARBA00023031"/>
    </source>
</evidence>
<keyword evidence="2" id="KW-0916">Viral movement protein</keyword>
<sequence>MSSLVAKAATQGELLEALYGEVTVQELQETNLGVLTPHRGDQRVVFTPLLPPKTQTRISGVLRRLRPTKNTGGLLYLEKVVVVFTPHVPDDAPGEVEVWIHDSLLPNLNSVGPRLRFPLNGGPRLMAFYPPYSIPLMDKSREMPRCFAIVSELLSASYVGGGSPFSLLIMWQPQVESLAHNYLLRPPKMQKICRGMVKDALGNLTSRKSYIAGAVSQRFAQTAVNPPPIDGDTALEAGETNSGVSHWVPEATVPRVRKATLNYDPARG</sequence>
<keyword evidence="1" id="KW-0813">Transport</keyword>
<reference evidence="3" key="1">
    <citation type="submission" date="2017-12" db="EMBL/GenBank/DDBJ databases">
        <title>Genomic characterisation and evolutionary relationship of Groundnut rosette virus from in western Kenya.</title>
        <authorList>
            <person name="Wainaina J.M."/>
            <person name="Kubtako L."/>
            <person name="Harvey J."/>
            <person name="Ateka E."/>
            <person name="Makori T."/>
            <person name="Karanja D."/>
            <person name="Kehoe M.A."/>
            <person name="Boykin L.M."/>
        </authorList>
    </citation>
    <scope>NUCLEOTIDE SEQUENCE</scope>
    <source>
        <strain evidence="3">SRF54</strain>
    </source>
</reference>
<evidence type="ECO:0008006" key="4">
    <source>
        <dbReference type="Google" id="ProtNLM"/>
    </source>
</evidence>
<dbReference type="EMBL" id="MG646923">
    <property type="protein sequence ID" value="AUG31443.1"/>
    <property type="molecule type" value="Genomic_RNA"/>
</dbReference>
<dbReference type="InterPro" id="IPR000603">
    <property type="entry name" value="MPV"/>
</dbReference>
<dbReference type="GO" id="GO:0046740">
    <property type="term" value="P:transport of virus in host, cell to cell"/>
    <property type="evidence" value="ECO:0007669"/>
    <property type="project" value="UniProtKB-KW"/>
</dbReference>
<evidence type="ECO:0000256" key="1">
    <source>
        <dbReference type="ARBA" id="ARBA00022448"/>
    </source>
</evidence>
<proteinExistence type="predicted"/>
<organism evidence="3">
    <name type="scientific">Groundnut rosette virus</name>
    <dbReference type="NCBI Taxonomy" id="47740"/>
    <lineage>
        <taxon>Viruses</taxon>
        <taxon>Riboviria</taxon>
        <taxon>Orthornavirae</taxon>
        <taxon>Kitrinoviricota</taxon>
        <taxon>Tolucaviricetes</taxon>
        <taxon>Tolivirales</taxon>
        <taxon>Tombusviridae</taxon>
        <taxon>Calvusvirinae</taxon>
        <taxon>Umbravirus</taxon>
        <taxon>Umbravirus arachidis</taxon>
    </lineage>
</organism>
<name>A0A2H4ZLT0_9TOMB</name>
<evidence type="ECO:0000313" key="3">
    <source>
        <dbReference type="EMBL" id="AUG31443.1"/>
    </source>
</evidence>